<name>A0A918M1B6_9ACTN</name>
<evidence type="ECO:0000313" key="2">
    <source>
        <dbReference type="Proteomes" id="UP000646776"/>
    </source>
</evidence>
<dbReference type="InterPro" id="IPR006764">
    <property type="entry name" value="SAM_dep_MeTrfase_SAV2177_type"/>
</dbReference>
<proteinExistence type="predicted"/>
<dbReference type="InterPro" id="IPR029063">
    <property type="entry name" value="SAM-dependent_MTases_sf"/>
</dbReference>
<dbReference type="EMBL" id="BMSA01000043">
    <property type="protein sequence ID" value="GGT93540.1"/>
    <property type="molecule type" value="Genomic_DNA"/>
</dbReference>
<dbReference type="Gene3D" id="3.40.50.150">
    <property type="entry name" value="Vaccinia Virus protein VP39"/>
    <property type="match status" value="1"/>
</dbReference>
<evidence type="ECO:0000313" key="1">
    <source>
        <dbReference type="EMBL" id="GGT93540.1"/>
    </source>
</evidence>
<evidence type="ECO:0008006" key="3">
    <source>
        <dbReference type="Google" id="ProtNLM"/>
    </source>
</evidence>
<gene>
    <name evidence="1" type="ORF">GCM10010226_84210</name>
</gene>
<reference evidence="1" key="1">
    <citation type="journal article" date="2014" name="Int. J. Syst. Evol. Microbiol.">
        <title>Complete genome sequence of Corynebacterium casei LMG S-19264T (=DSM 44701T), isolated from a smear-ripened cheese.</title>
        <authorList>
            <consortium name="US DOE Joint Genome Institute (JGI-PGF)"/>
            <person name="Walter F."/>
            <person name="Albersmeier A."/>
            <person name="Kalinowski J."/>
            <person name="Ruckert C."/>
        </authorList>
    </citation>
    <scope>NUCLEOTIDE SEQUENCE</scope>
    <source>
        <strain evidence="1">JCM 4125</strain>
    </source>
</reference>
<dbReference type="Proteomes" id="UP000646776">
    <property type="component" value="Unassembled WGS sequence"/>
</dbReference>
<dbReference type="SUPFAM" id="SSF53335">
    <property type="entry name" value="S-adenosyl-L-methionine-dependent methyltransferases"/>
    <property type="match status" value="1"/>
</dbReference>
<reference evidence="1" key="2">
    <citation type="submission" date="2020-09" db="EMBL/GenBank/DDBJ databases">
        <authorList>
            <person name="Sun Q."/>
            <person name="Ohkuma M."/>
        </authorList>
    </citation>
    <scope>NUCLEOTIDE SEQUENCE</scope>
    <source>
        <strain evidence="1">JCM 4125</strain>
    </source>
</reference>
<accession>A0A918M1B6</accession>
<dbReference type="AlphaFoldDB" id="A0A918M1B6"/>
<sequence length="270" mass="29169">MGEGGTPAGGRTRLDTSVAHNARVWNYWIGGKDNYEVDQQVGGHVAGMFPLIRDIARADRWFLGRAVRYLAEERGMRQFLDVGTGLPTADNTHEIAQRVAPDSRIVYVDNDPIVLAHARTLLTGTSEGATDYIDADVHDPAAILERASGTLDFGRPVAVMMLGILNFVLDHDAARTIVREVMAEVPSGSCLVLTHPTHDPEVGGEGQIPAMKFWNENATPPITARSGTEIAAFFDGLDLLEPGLVSCSRWRADDDLAAVVPQYGAVAVKP</sequence>
<dbReference type="PIRSF" id="PIRSF017393">
    <property type="entry name" value="MTase_SAV2177"/>
    <property type="match status" value="1"/>
</dbReference>
<dbReference type="Pfam" id="PF04672">
    <property type="entry name" value="Methyltransf_19"/>
    <property type="match status" value="1"/>
</dbReference>
<dbReference type="RefSeq" id="WP_189717890.1">
    <property type="nucleotide sequence ID" value="NZ_BMSA01000043.1"/>
</dbReference>
<protein>
    <recommendedName>
        <fullName evidence="3">Translation initiation factor IF-2</fullName>
    </recommendedName>
</protein>
<keyword evidence="2" id="KW-1185">Reference proteome</keyword>
<comment type="caution">
    <text evidence="1">The sequence shown here is derived from an EMBL/GenBank/DDBJ whole genome shotgun (WGS) entry which is preliminary data.</text>
</comment>
<organism evidence="1 2">
    <name type="scientific">Streptomyces phaeofaciens</name>
    <dbReference type="NCBI Taxonomy" id="68254"/>
    <lineage>
        <taxon>Bacteria</taxon>
        <taxon>Bacillati</taxon>
        <taxon>Actinomycetota</taxon>
        <taxon>Actinomycetes</taxon>
        <taxon>Kitasatosporales</taxon>
        <taxon>Streptomycetaceae</taxon>
        <taxon>Streptomyces</taxon>
    </lineage>
</organism>